<reference evidence="1" key="1">
    <citation type="submission" date="2016-02" db="EMBL/GenBank/DDBJ databases">
        <title>WGS assembly of Manihot esculenta.</title>
        <authorList>
            <person name="Bredeson J.V."/>
            <person name="Prochnik S.E."/>
            <person name="Lyons J.B."/>
            <person name="Schmutz J."/>
            <person name="Grimwood J."/>
            <person name="Vrebalov J."/>
            <person name="Bart R.S."/>
            <person name="Amuge T."/>
            <person name="Ferguson M.E."/>
            <person name="Green R."/>
            <person name="Putnam N."/>
            <person name="Stites J."/>
            <person name="Rounsley S."/>
            <person name="Rokhsar D.S."/>
        </authorList>
    </citation>
    <scope>NUCLEOTIDE SEQUENCE [LARGE SCALE GENOMIC DNA]</scope>
    <source>
        <tissue evidence="1">Leaf</tissue>
    </source>
</reference>
<gene>
    <name evidence="1" type="ORF">MANES_14G067500</name>
</gene>
<sequence>MSHNMLCDLPLLSRERSFSQVSYLSVASLFSRSSQTSFFSGFRCSLDR</sequence>
<proteinExistence type="predicted"/>
<accession>A0A2C9UJ60</accession>
<organism evidence="1">
    <name type="scientific">Manihot esculenta</name>
    <name type="common">Cassava</name>
    <name type="synonym">Jatropha manihot</name>
    <dbReference type="NCBI Taxonomy" id="3983"/>
    <lineage>
        <taxon>Eukaryota</taxon>
        <taxon>Viridiplantae</taxon>
        <taxon>Streptophyta</taxon>
        <taxon>Embryophyta</taxon>
        <taxon>Tracheophyta</taxon>
        <taxon>Spermatophyta</taxon>
        <taxon>Magnoliopsida</taxon>
        <taxon>eudicotyledons</taxon>
        <taxon>Gunneridae</taxon>
        <taxon>Pentapetalae</taxon>
        <taxon>rosids</taxon>
        <taxon>fabids</taxon>
        <taxon>Malpighiales</taxon>
        <taxon>Euphorbiaceae</taxon>
        <taxon>Crotonoideae</taxon>
        <taxon>Manihoteae</taxon>
        <taxon>Manihot</taxon>
    </lineage>
</organism>
<name>A0A2C9UJ60_MANES</name>
<protein>
    <submittedName>
        <fullName evidence="1">Uncharacterized protein</fullName>
    </submittedName>
</protein>
<dbReference type="EMBL" id="CM004400">
    <property type="protein sequence ID" value="OAY30895.1"/>
    <property type="molecule type" value="Genomic_DNA"/>
</dbReference>
<evidence type="ECO:0000313" key="1">
    <source>
        <dbReference type="EMBL" id="OAY30895.1"/>
    </source>
</evidence>
<dbReference type="AlphaFoldDB" id="A0A2C9UJ60"/>